<evidence type="ECO:0000313" key="1">
    <source>
        <dbReference type="EMBL" id="EPG72881.1"/>
    </source>
</evidence>
<reference evidence="1" key="1">
    <citation type="submission" date="2013-04" db="EMBL/GenBank/DDBJ databases">
        <authorList>
            <person name="Harkins D.M."/>
            <person name="Durkin A.S."/>
            <person name="Selengut J.D."/>
            <person name="Sanka R."/>
            <person name="DePew J."/>
            <person name="Purushe J."/>
            <person name="Ahmed A."/>
            <person name="van der Linden H."/>
            <person name="Goris M.G.A."/>
            <person name="Hartskeerl R.A."/>
            <person name="Vinetz J.M."/>
            <person name="Sutton G.G."/>
            <person name="Nelson W.C."/>
            <person name="Fouts D.E."/>
        </authorList>
    </citation>
    <scope>NUCLEOTIDE SEQUENCE [LARGE SCALE GENOMIC DNA]</scope>
    <source>
        <strain evidence="1">BUT 6</strain>
    </source>
</reference>
<dbReference type="AlphaFoldDB" id="S3UR53"/>
<organism evidence="1 2">
    <name type="scientific">Leptospira fainei serovar Hurstbridge str. BUT 6</name>
    <dbReference type="NCBI Taxonomy" id="1193011"/>
    <lineage>
        <taxon>Bacteria</taxon>
        <taxon>Pseudomonadati</taxon>
        <taxon>Spirochaetota</taxon>
        <taxon>Spirochaetia</taxon>
        <taxon>Leptospirales</taxon>
        <taxon>Leptospiraceae</taxon>
        <taxon>Leptospira</taxon>
    </lineage>
</organism>
<gene>
    <name evidence="1" type="ORF">LEP1GSC058_3193</name>
</gene>
<dbReference type="EMBL" id="AKWZ02000010">
    <property type="protein sequence ID" value="EPG72881.1"/>
    <property type="molecule type" value="Genomic_DNA"/>
</dbReference>
<comment type="caution">
    <text evidence="1">The sequence shown here is derived from an EMBL/GenBank/DDBJ whole genome shotgun (WGS) entry which is preliminary data.</text>
</comment>
<accession>S3UR53</accession>
<keyword evidence="2" id="KW-1185">Reference proteome</keyword>
<proteinExistence type="predicted"/>
<dbReference type="STRING" id="1193011.LEP1GSC058_3193"/>
<protein>
    <submittedName>
        <fullName evidence="1">Uncharacterized protein</fullName>
    </submittedName>
</protein>
<evidence type="ECO:0000313" key="2">
    <source>
        <dbReference type="Proteomes" id="UP000014540"/>
    </source>
</evidence>
<sequence>MKNQILTPIKAVDTFIKCKKDNAPIPFTVWDTLKTYSTWNQVELTGLINASAYFPDILFEKGMESKIQSILDRFNKRIVEIPIR</sequence>
<name>S3UR53_9LEPT</name>
<dbReference type="Proteomes" id="UP000014540">
    <property type="component" value="Unassembled WGS sequence"/>
</dbReference>